<name>A0A2N5WZW3_9GAMM</name>
<dbReference type="InterPro" id="IPR010982">
    <property type="entry name" value="Lambda_DNA-bd_dom_sf"/>
</dbReference>
<evidence type="ECO:0000313" key="2">
    <source>
        <dbReference type="Proteomes" id="UP000235005"/>
    </source>
</evidence>
<sequence>MGRSSHAAGQISANPAELPSAIRTFRAVDGMDIDDVLAIWSPARLAEICNTSTQNVSGWIREGRVPRSREYELQVKSRGKLQASTFDPDRDYMSNRYYKRRTFR</sequence>
<dbReference type="Proteomes" id="UP000235005">
    <property type="component" value="Unassembled WGS sequence"/>
</dbReference>
<gene>
    <name evidence="1" type="ORF">C0039_15295</name>
</gene>
<evidence type="ECO:0008006" key="3">
    <source>
        <dbReference type="Google" id="ProtNLM"/>
    </source>
</evidence>
<dbReference type="SUPFAM" id="SSF47413">
    <property type="entry name" value="lambda repressor-like DNA-binding domains"/>
    <property type="match status" value="1"/>
</dbReference>
<reference evidence="1 2" key="1">
    <citation type="submission" date="2018-01" db="EMBL/GenBank/DDBJ databases">
        <title>The draft genome sequence of Halioglobus lutimaris HF004.</title>
        <authorList>
            <person name="Du Z.-J."/>
            <person name="Shi M.-J."/>
        </authorList>
    </citation>
    <scope>NUCLEOTIDE SEQUENCE [LARGE SCALE GENOMIC DNA]</scope>
    <source>
        <strain evidence="1 2">HF004</strain>
    </source>
</reference>
<evidence type="ECO:0000313" key="1">
    <source>
        <dbReference type="EMBL" id="PLW67781.1"/>
    </source>
</evidence>
<keyword evidence="2" id="KW-1185">Reference proteome</keyword>
<comment type="caution">
    <text evidence="1">The sequence shown here is derived from an EMBL/GenBank/DDBJ whole genome shotgun (WGS) entry which is preliminary data.</text>
</comment>
<dbReference type="EMBL" id="PKUS01000023">
    <property type="protein sequence ID" value="PLW67781.1"/>
    <property type="molecule type" value="Genomic_DNA"/>
</dbReference>
<dbReference type="Gene3D" id="1.10.260.40">
    <property type="entry name" value="lambda repressor-like DNA-binding domains"/>
    <property type="match status" value="1"/>
</dbReference>
<organism evidence="1 2">
    <name type="scientific">Pseudohalioglobus lutimaris</name>
    <dbReference type="NCBI Taxonomy" id="1737061"/>
    <lineage>
        <taxon>Bacteria</taxon>
        <taxon>Pseudomonadati</taxon>
        <taxon>Pseudomonadota</taxon>
        <taxon>Gammaproteobacteria</taxon>
        <taxon>Cellvibrionales</taxon>
        <taxon>Halieaceae</taxon>
        <taxon>Pseudohalioglobus</taxon>
    </lineage>
</organism>
<dbReference type="AlphaFoldDB" id="A0A2N5WZW3"/>
<protein>
    <recommendedName>
        <fullName evidence="3">DNA-binding protein</fullName>
    </recommendedName>
</protein>
<proteinExistence type="predicted"/>
<accession>A0A2N5WZW3</accession>
<dbReference type="GO" id="GO:0003677">
    <property type="term" value="F:DNA binding"/>
    <property type="evidence" value="ECO:0007669"/>
    <property type="project" value="InterPro"/>
</dbReference>